<evidence type="ECO:0000256" key="9">
    <source>
        <dbReference type="SAM" id="Phobius"/>
    </source>
</evidence>
<evidence type="ECO:0000256" key="5">
    <source>
        <dbReference type="ARBA" id="ARBA00022847"/>
    </source>
</evidence>
<keyword evidence="12" id="KW-1185">Reference proteome</keyword>
<feature type="transmembrane region" description="Helical" evidence="9">
    <location>
        <begin position="423"/>
        <end position="446"/>
    </location>
</feature>
<gene>
    <name evidence="11" type="ORF">CCACVL1_21695</name>
</gene>
<keyword evidence="7 9" id="KW-0472">Membrane</keyword>
<feature type="transmembrane region" description="Helical" evidence="9">
    <location>
        <begin position="91"/>
        <end position="110"/>
    </location>
</feature>
<dbReference type="InterPro" id="IPR036259">
    <property type="entry name" value="MFS_trans_sf"/>
</dbReference>
<dbReference type="PROSITE" id="PS00217">
    <property type="entry name" value="SUGAR_TRANSPORT_2"/>
    <property type="match status" value="1"/>
</dbReference>
<accession>A0A1R3H2Q5</accession>
<proteinExistence type="inferred from homology"/>
<feature type="transmembrane region" description="Helical" evidence="9">
    <location>
        <begin position="21"/>
        <end position="43"/>
    </location>
</feature>
<feature type="transmembrane region" description="Helical" evidence="9">
    <location>
        <begin position="154"/>
        <end position="178"/>
    </location>
</feature>
<evidence type="ECO:0000256" key="3">
    <source>
        <dbReference type="ARBA" id="ARBA00022592"/>
    </source>
</evidence>
<keyword evidence="4 9" id="KW-0812">Transmembrane</keyword>
<dbReference type="OMA" id="FKVARFQ"/>
<protein>
    <submittedName>
        <fullName evidence="11">General substrate transporter</fullName>
    </submittedName>
</protein>
<dbReference type="Gramene" id="OMO64526">
    <property type="protein sequence ID" value="OMO64526"/>
    <property type="gene ID" value="CCACVL1_21695"/>
</dbReference>
<keyword evidence="3" id="KW-0592">Phosphate transport</keyword>
<evidence type="ECO:0000313" key="11">
    <source>
        <dbReference type="EMBL" id="OMO64526.1"/>
    </source>
</evidence>
<dbReference type="PANTHER" id="PTHR24064">
    <property type="entry name" value="SOLUTE CARRIER FAMILY 22 MEMBER"/>
    <property type="match status" value="1"/>
</dbReference>
<organism evidence="11 12">
    <name type="scientific">Corchorus capsularis</name>
    <name type="common">Jute</name>
    <dbReference type="NCBI Taxonomy" id="210143"/>
    <lineage>
        <taxon>Eukaryota</taxon>
        <taxon>Viridiplantae</taxon>
        <taxon>Streptophyta</taxon>
        <taxon>Embryophyta</taxon>
        <taxon>Tracheophyta</taxon>
        <taxon>Spermatophyta</taxon>
        <taxon>Magnoliopsida</taxon>
        <taxon>eudicotyledons</taxon>
        <taxon>Gunneridae</taxon>
        <taxon>Pentapetalae</taxon>
        <taxon>rosids</taxon>
        <taxon>malvids</taxon>
        <taxon>Malvales</taxon>
        <taxon>Malvaceae</taxon>
        <taxon>Grewioideae</taxon>
        <taxon>Apeibeae</taxon>
        <taxon>Corchorus</taxon>
    </lineage>
</organism>
<feature type="transmembrane region" description="Helical" evidence="9">
    <location>
        <begin position="323"/>
        <end position="346"/>
    </location>
</feature>
<dbReference type="PROSITE" id="PS50850">
    <property type="entry name" value="MFS"/>
    <property type="match status" value="1"/>
</dbReference>
<feature type="transmembrane region" description="Helical" evidence="9">
    <location>
        <begin position="282"/>
        <end position="303"/>
    </location>
</feature>
<dbReference type="STRING" id="210143.A0A1R3H2Q5"/>
<comment type="caution">
    <text evidence="11">The sequence shown here is derived from an EMBL/GenBank/DDBJ whole genome shotgun (WGS) entry which is preliminary data.</text>
</comment>
<evidence type="ECO:0000256" key="8">
    <source>
        <dbReference type="ARBA" id="ARBA00044504"/>
    </source>
</evidence>
<dbReference type="GO" id="GO:0015293">
    <property type="term" value="F:symporter activity"/>
    <property type="evidence" value="ECO:0007669"/>
    <property type="project" value="UniProtKB-KW"/>
</dbReference>
<dbReference type="InterPro" id="IPR005829">
    <property type="entry name" value="Sugar_transporter_CS"/>
</dbReference>
<evidence type="ECO:0000259" key="10">
    <source>
        <dbReference type="PROSITE" id="PS50850"/>
    </source>
</evidence>
<dbReference type="CDD" id="cd17364">
    <property type="entry name" value="MFS_PhT"/>
    <property type="match status" value="1"/>
</dbReference>
<evidence type="ECO:0000256" key="2">
    <source>
        <dbReference type="ARBA" id="ARBA00022448"/>
    </source>
</evidence>
<name>A0A1R3H2Q5_COCAP</name>
<evidence type="ECO:0000256" key="4">
    <source>
        <dbReference type="ARBA" id="ARBA00022692"/>
    </source>
</evidence>
<feature type="domain" description="Major facilitator superfamily (MFS) profile" evidence="10">
    <location>
        <begin position="21"/>
        <end position="487"/>
    </location>
</feature>
<keyword evidence="2" id="KW-0813">Transport</keyword>
<dbReference type="OrthoDB" id="433512at2759"/>
<keyword evidence="6 9" id="KW-1133">Transmembrane helix</keyword>
<dbReference type="InterPro" id="IPR005828">
    <property type="entry name" value="MFS_sugar_transport-like"/>
</dbReference>
<evidence type="ECO:0000256" key="1">
    <source>
        <dbReference type="ARBA" id="ARBA00004141"/>
    </source>
</evidence>
<comment type="similarity">
    <text evidence="8">Belongs to the major facilitator superfamily. Phosphate:H(+) symporter (TC 2.A.1.9) family.</text>
</comment>
<dbReference type="SUPFAM" id="SSF103473">
    <property type="entry name" value="MFS general substrate transporter"/>
    <property type="match status" value="1"/>
</dbReference>
<feature type="transmembrane region" description="Helical" evidence="9">
    <location>
        <begin position="389"/>
        <end position="411"/>
    </location>
</feature>
<feature type="transmembrane region" description="Helical" evidence="9">
    <location>
        <begin position="358"/>
        <end position="377"/>
    </location>
</feature>
<evidence type="ECO:0000313" key="12">
    <source>
        <dbReference type="Proteomes" id="UP000188268"/>
    </source>
</evidence>
<comment type="subcellular location">
    <subcellularLocation>
        <location evidence="1">Membrane</location>
        <topology evidence="1">Multi-pass membrane protein</topology>
    </subcellularLocation>
</comment>
<dbReference type="InterPro" id="IPR020846">
    <property type="entry name" value="MFS_dom"/>
</dbReference>
<dbReference type="AlphaFoldDB" id="A0A1R3H2Q5"/>
<dbReference type="FunFam" id="1.20.1250.20:FF:000175">
    <property type="entry name" value="Inorganic phosphate transporter 1-6"/>
    <property type="match status" value="1"/>
</dbReference>
<feature type="transmembrane region" description="Helical" evidence="9">
    <location>
        <begin position="55"/>
        <end position="79"/>
    </location>
</feature>
<keyword evidence="5" id="KW-0769">Symport</keyword>
<evidence type="ECO:0000256" key="6">
    <source>
        <dbReference type="ARBA" id="ARBA00022989"/>
    </source>
</evidence>
<feature type="transmembrane region" description="Helical" evidence="9">
    <location>
        <begin position="198"/>
        <end position="217"/>
    </location>
</feature>
<dbReference type="Gene3D" id="1.20.1250.20">
    <property type="entry name" value="MFS general substrate transporter like domains"/>
    <property type="match status" value="1"/>
</dbReference>
<feature type="transmembrane region" description="Helical" evidence="9">
    <location>
        <begin position="122"/>
        <end position="142"/>
    </location>
</feature>
<evidence type="ECO:0000256" key="7">
    <source>
        <dbReference type="ARBA" id="ARBA00023136"/>
    </source>
</evidence>
<dbReference type="EMBL" id="AWWV01012793">
    <property type="protein sequence ID" value="OMO64526.1"/>
    <property type="molecule type" value="Genomic_DNA"/>
</dbReference>
<dbReference type="GO" id="GO:0006817">
    <property type="term" value="P:phosphate ion transport"/>
    <property type="evidence" value="ECO:0007669"/>
    <property type="project" value="UniProtKB-KW"/>
</dbReference>
<sequence>MALKVLSALDVAKIQLYHFKAIIVAGMGLFTDAYDLFCIPPIIKLIGRIYYDDKSAPTAVVSNLVAIALLGTVIGQLVFGRLGDQIGRRRVYGLSLSIMVLSSIACGFSICRTRNCVLVSLGFFRFLLGVGIGGDYPLSATIMSEFANKKTRGAFIAAVFSMQGFGILASSVVTMVVSTIFDATSDAPEGHTPDEADISWRLILMLGGVPAALTYYWRMMMPETARYTALVEQNVVQAAMDMKKVLDVPMSQIAEDSPLPSSPPPTYPLLSKRFFRRHGRDLFSCAASWFLVDIVFYSSNLFQSQIYHRFIKDHDPNKNGYQLAFRVARFQAILAICSTIPGYWVTVYFIDRIGRVRIQMIGFFFMAMVYFAIGIPYKFYWHNHINDGFLVLYGLTFFFSNFGPNTTTFIVPAELFPARFRSTCHGISGAVGKVGAIIGTVGFIWASKNQKKDEKPNPERMTVALVLLGVVCLVGLSVTYFFTRETMGRSLEDNENEDDD</sequence>
<reference evidence="11 12" key="1">
    <citation type="submission" date="2013-09" db="EMBL/GenBank/DDBJ databases">
        <title>Corchorus capsularis genome sequencing.</title>
        <authorList>
            <person name="Alam M."/>
            <person name="Haque M.S."/>
            <person name="Islam M.S."/>
            <person name="Emdad E.M."/>
            <person name="Islam M.M."/>
            <person name="Ahmed B."/>
            <person name="Halim A."/>
            <person name="Hossen Q.M.M."/>
            <person name="Hossain M.Z."/>
            <person name="Ahmed R."/>
            <person name="Khan M.M."/>
            <person name="Islam R."/>
            <person name="Rashid M.M."/>
            <person name="Khan S.A."/>
            <person name="Rahman M.S."/>
            <person name="Alam M."/>
        </authorList>
    </citation>
    <scope>NUCLEOTIDE SEQUENCE [LARGE SCALE GENOMIC DNA]</scope>
    <source>
        <strain evidence="12">cv. CVL-1</strain>
        <tissue evidence="11">Whole seedling</tissue>
    </source>
</reference>
<dbReference type="GO" id="GO:0016020">
    <property type="term" value="C:membrane"/>
    <property type="evidence" value="ECO:0007669"/>
    <property type="project" value="UniProtKB-SubCell"/>
</dbReference>
<dbReference type="Proteomes" id="UP000188268">
    <property type="component" value="Unassembled WGS sequence"/>
</dbReference>
<dbReference type="Pfam" id="PF00083">
    <property type="entry name" value="Sugar_tr"/>
    <property type="match status" value="1"/>
</dbReference>
<feature type="transmembrane region" description="Helical" evidence="9">
    <location>
        <begin position="461"/>
        <end position="482"/>
    </location>
</feature>